<dbReference type="EMBL" id="JAJJMB010006998">
    <property type="protein sequence ID" value="KAI3932703.1"/>
    <property type="molecule type" value="Genomic_DNA"/>
</dbReference>
<dbReference type="Pfam" id="PF00069">
    <property type="entry name" value="Pkinase"/>
    <property type="match status" value="1"/>
</dbReference>
<proteinExistence type="predicted"/>
<feature type="non-terminal residue" evidence="2">
    <location>
        <position position="64"/>
    </location>
</feature>
<organism evidence="2 3">
    <name type="scientific">Papaver atlanticum</name>
    <dbReference type="NCBI Taxonomy" id="357466"/>
    <lineage>
        <taxon>Eukaryota</taxon>
        <taxon>Viridiplantae</taxon>
        <taxon>Streptophyta</taxon>
        <taxon>Embryophyta</taxon>
        <taxon>Tracheophyta</taxon>
        <taxon>Spermatophyta</taxon>
        <taxon>Magnoliopsida</taxon>
        <taxon>Ranunculales</taxon>
        <taxon>Papaveraceae</taxon>
        <taxon>Papaveroideae</taxon>
        <taxon>Papaver</taxon>
    </lineage>
</organism>
<evidence type="ECO:0000313" key="2">
    <source>
        <dbReference type="EMBL" id="KAI3932703.1"/>
    </source>
</evidence>
<accession>A0AAD4T2R5</accession>
<protein>
    <recommendedName>
        <fullName evidence="1">Protein kinase domain-containing protein</fullName>
    </recommendedName>
</protein>
<feature type="domain" description="Protein kinase" evidence="1">
    <location>
        <begin position="1"/>
        <end position="64"/>
    </location>
</feature>
<dbReference type="GO" id="GO:0005524">
    <property type="term" value="F:ATP binding"/>
    <property type="evidence" value="ECO:0007669"/>
    <property type="project" value="InterPro"/>
</dbReference>
<sequence length="64" mass="7377">IRDGRRSHIYKARDVLLGKVVALKKVKLHNLDSTSVKIFAREILILRRLHHPNVIKLKGLITSK</sequence>
<gene>
    <name evidence="2" type="ORF">MKW98_012674</name>
</gene>
<name>A0AAD4T2R5_9MAGN</name>
<dbReference type="GO" id="GO:0004672">
    <property type="term" value="F:protein kinase activity"/>
    <property type="evidence" value="ECO:0007669"/>
    <property type="project" value="InterPro"/>
</dbReference>
<dbReference type="InterPro" id="IPR000719">
    <property type="entry name" value="Prot_kinase_dom"/>
</dbReference>
<dbReference type="SUPFAM" id="SSF56112">
    <property type="entry name" value="Protein kinase-like (PK-like)"/>
    <property type="match status" value="1"/>
</dbReference>
<dbReference type="InterPro" id="IPR011009">
    <property type="entry name" value="Kinase-like_dom_sf"/>
</dbReference>
<feature type="non-terminal residue" evidence="2">
    <location>
        <position position="1"/>
    </location>
</feature>
<dbReference type="AlphaFoldDB" id="A0AAD4T2R5"/>
<comment type="caution">
    <text evidence="2">The sequence shown here is derived from an EMBL/GenBank/DDBJ whole genome shotgun (WGS) entry which is preliminary data.</text>
</comment>
<dbReference type="Proteomes" id="UP001202328">
    <property type="component" value="Unassembled WGS sequence"/>
</dbReference>
<dbReference type="Gene3D" id="3.30.200.20">
    <property type="entry name" value="Phosphorylase Kinase, domain 1"/>
    <property type="match status" value="1"/>
</dbReference>
<keyword evidence="3" id="KW-1185">Reference proteome</keyword>
<evidence type="ECO:0000259" key="1">
    <source>
        <dbReference type="PROSITE" id="PS50011"/>
    </source>
</evidence>
<dbReference type="PROSITE" id="PS50011">
    <property type="entry name" value="PROTEIN_KINASE_DOM"/>
    <property type="match status" value="1"/>
</dbReference>
<evidence type="ECO:0000313" key="3">
    <source>
        <dbReference type="Proteomes" id="UP001202328"/>
    </source>
</evidence>
<reference evidence="2" key="1">
    <citation type="submission" date="2022-04" db="EMBL/GenBank/DDBJ databases">
        <title>A functionally conserved STORR gene fusion in Papaver species that diverged 16.8 million years ago.</title>
        <authorList>
            <person name="Catania T."/>
        </authorList>
    </citation>
    <scope>NUCLEOTIDE SEQUENCE</scope>
    <source>
        <strain evidence="2">S-188037</strain>
    </source>
</reference>